<protein>
    <submittedName>
        <fullName evidence="1">Uncharacterized protein</fullName>
    </submittedName>
</protein>
<comment type="caution">
    <text evidence="1">The sequence shown here is derived from an EMBL/GenBank/DDBJ whole genome shotgun (WGS) entry which is preliminary data.</text>
</comment>
<evidence type="ECO:0000313" key="1">
    <source>
        <dbReference type="EMBL" id="GBP70251.1"/>
    </source>
</evidence>
<dbReference type="OrthoDB" id="10050074at2759"/>
<proteinExistence type="predicted"/>
<name>A0A4C1Y203_EUMVA</name>
<dbReference type="AlphaFoldDB" id="A0A4C1Y203"/>
<dbReference type="EMBL" id="BGZK01001068">
    <property type="protein sequence ID" value="GBP70251.1"/>
    <property type="molecule type" value="Genomic_DNA"/>
</dbReference>
<sequence length="136" mass="15100">MKDVSKRFFDIAESHSNTLFHSATSYELPQSYHFIRRLRNVLTDPPDALTAAVESLMKLNDSNDRLSLGISQSVWSNWTISLHRAASVPGRTNEPDSCRCPVTPICRGDSVRNTHRACHVVGASVCCSVKLSQHCS</sequence>
<organism evidence="1 2">
    <name type="scientific">Eumeta variegata</name>
    <name type="common">Bagworm moth</name>
    <name type="synonym">Eumeta japonica</name>
    <dbReference type="NCBI Taxonomy" id="151549"/>
    <lineage>
        <taxon>Eukaryota</taxon>
        <taxon>Metazoa</taxon>
        <taxon>Ecdysozoa</taxon>
        <taxon>Arthropoda</taxon>
        <taxon>Hexapoda</taxon>
        <taxon>Insecta</taxon>
        <taxon>Pterygota</taxon>
        <taxon>Neoptera</taxon>
        <taxon>Endopterygota</taxon>
        <taxon>Lepidoptera</taxon>
        <taxon>Glossata</taxon>
        <taxon>Ditrysia</taxon>
        <taxon>Tineoidea</taxon>
        <taxon>Psychidae</taxon>
        <taxon>Oiketicinae</taxon>
        <taxon>Eumeta</taxon>
    </lineage>
</organism>
<keyword evidence="2" id="KW-1185">Reference proteome</keyword>
<dbReference type="Proteomes" id="UP000299102">
    <property type="component" value="Unassembled WGS sequence"/>
</dbReference>
<evidence type="ECO:0000313" key="2">
    <source>
        <dbReference type="Proteomes" id="UP000299102"/>
    </source>
</evidence>
<gene>
    <name evidence="1" type="ORF">EVAR_51361_1</name>
</gene>
<accession>A0A4C1Y203</accession>
<reference evidence="1 2" key="1">
    <citation type="journal article" date="2019" name="Commun. Biol.">
        <title>The bagworm genome reveals a unique fibroin gene that provides high tensile strength.</title>
        <authorList>
            <person name="Kono N."/>
            <person name="Nakamura H."/>
            <person name="Ohtoshi R."/>
            <person name="Tomita M."/>
            <person name="Numata K."/>
            <person name="Arakawa K."/>
        </authorList>
    </citation>
    <scope>NUCLEOTIDE SEQUENCE [LARGE SCALE GENOMIC DNA]</scope>
</reference>